<dbReference type="OMA" id="IQSIGMM"/>
<dbReference type="EMBL" id="UYYF01004298">
    <property type="protein sequence ID" value="VDN01802.1"/>
    <property type="molecule type" value="Genomic_DNA"/>
</dbReference>
<feature type="transmembrane region" description="Helical" evidence="5">
    <location>
        <begin position="83"/>
        <end position="108"/>
    </location>
</feature>
<organism evidence="8">
    <name type="scientific">Thelazia callipaeda</name>
    <name type="common">Oriental eyeworm</name>
    <name type="synonym">Parasitic nematode</name>
    <dbReference type="NCBI Taxonomy" id="103827"/>
    <lineage>
        <taxon>Eukaryota</taxon>
        <taxon>Metazoa</taxon>
        <taxon>Ecdysozoa</taxon>
        <taxon>Nematoda</taxon>
        <taxon>Chromadorea</taxon>
        <taxon>Rhabditida</taxon>
        <taxon>Spirurina</taxon>
        <taxon>Spiruromorpha</taxon>
        <taxon>Thelazioidea</taxon>
        <taxon>Thelaziidae</taxon>
        <taxon>Thelazia</taxon>
    </lineage>
</organism>
<feature type="transmembrane region" description="Helical" evidence="5">
    <location>
        <begin position="221"/>
        <end position="247"/>
    </location>
</feature>
<gene>
    <name evidence="6" type="ORF">TCLT_LOCUS4656</name>
</gene>
<protein>
    <submittedName>
        <fullName evidence="8">Membrane transporter protein</fullName>
    </submittedName>
</protein>
<keyword evidence="4 5" id="KW-0472">Membrane</keyword>
<sequence>MSAANLENDITVASDKVRREKYSHDENTNLQASSENGTTWGIDDLLDRHRKLFGILIPFVFFQTIYWLMAFRYHFYHYFGEKYVMSIVMIFGALIGGMTTEGGGAVAFPVMTLALNINPTVARDFSLMIQSCGLSAASFTIFFTRILIEWHSIVFSTAGAIFGIIFGLEIIDPLMTSDQKKMIFVSIFFAFAMALCILNFEKKRKTFNKITTFTKAKALILMINGFMGGIFTGFAGSGVDICSFSMLTLLFRINEKVATPTSDSWEYFAVCLPVVVIFAPIGSFIASYLHRLTLATLIYVLETIALVRK</sequence>
<feature type="transmembrane region" description="Helical" evidence="5">
    <location>
        <begin position="267"/>
        <end position="289"/>
    </location>
</feature>
<evidence type="ECO:0000256" key="3">
    <source>
        <dbReference type="ARBA" id="ARBA00022989"/>
    </source>
</evidence>
<dbReference type="PANTHER" id="PTHR31154:SF4">
    <property type="entry name" value="MEMBRANE TRANSPORTER PROTEIN"/>
    <property type="match status" value="1"/>
</dbReference>
<accession>A0A0N5CWE6</accession>
<dbReference type="Pfam" id="PF01925">
    <property type="entry name" value="TauE"/>
    <property type="match status" value="1"/>
</dbReference>
<dbReference type="AlphaFoldDB" id="A0A0N5CWE6"/>
<evidence type="ECO:0000256" key="5">
    <source>
        <dbReference type="SAM" id="Phobius"/>
    </source>
</evidence>
<evidence type="ECO:0000256" key="1">
    <source>
        <dbReference type="ARBA" id="ARBA00004141"/>
    </source>
</evidence>
<dbReference type="Proteomes" id="UP000276776">
    <property type="component" value="Unassembled WGS sequence"/>
</dbReference>
<dbReference type="InterPro" id="IPR002781">
    <property type="entry name" value="TM_pro_TauE-like"/>
</dbReference>
<evidence type="ECO:0000313" key="8">
    <source>
        <dbReference type="WBParaSite" id="TCLT_0000466701-mRNA-1"/>
    </source>
</evidence>
<reference evidence="8" key="1">
    <citation type="submission" date="2017-02" db="UniProtKB">
        <authorList>
            <consortium name="WormBaseParasite"/>
        </authorList>
    </citation>
    <scope>IDENTIFICATION</scope>
</reference>
<proteinExistence type="predicted"/>
<evidence type="ECO:0000256" key="4">
    <source>
        <dbReference type="ARBA" id="ARBA00023136"/>
    </source>
</evidence>
<feature type="transmembrane region" description="Helical" evidence="5">
    <location>
        <begin position="183"/>
        <end position="200"/>
    </location>
</feature>
<dbReference type="WBParaSite" id="TCLT_0000466701-mRNA-1">
    <property type="protein sequence ID" value="TCLT_0000466701-mRNA-1"/>
    <property type="gene ID" value="TCLT_0000466701"/>
</dbReference>
<comment type="subcellular location">
    <subcellularLocation>
        <location evidence="1">Membrane</location>
        <topology evidence="1">Multi-pass membrane protein</topology>
    </subcellularLocation>
</comment>
<keyword evidence="2 5" id="KW-0812">Transmembrane</keyword>
<reference evidence="6 7" key="2">
    <citation type="submission" date="2018-11" db="EMBL/GenBank/DDBJ databases">
        <authorList>
            <consortium name="Pathogen Informatics"/>
        </authorList>
    </citation>
    <scope>NUCLEOTIDE SEQUENCE [LARGE SCALE GENOMIC DNA]</scope>
</reference>
<dbReference type="GO" id="GO:0016020">
    <property type="term" value="C:membrane"/>
    <property type="evidence" value="ECO:0007669"/>
    <property type="project" value="UniProtKB-SubCell"/>
</dbReference>
<evidence type="ECO:0000313" key="6">
    <source>
        <dbReference type="EMBL" id="VDN01802.1"/>
    </source>
</evidence>
<dbReference type="PANTHER" id="PTHR31154">
    <property type="entry name" value="MEMBRANE TRANSPORTER PROTEIN"/>
    <property type="match status" value="1"/>
</dbReference>
<name>A0A0N5CWE6_THECL</name>
<feature type="transmembrane region" description="Helical" evidence="5">
    <location>
        <begin position="153"/>
        <end position="171"/>
    </location>
</feature>
<evidence type="ECO:0000256" key="2">
    <source>
        <dbReference type="ARBA" id="ARBA00022692"/>
    </source>
</evidence>
<feature type="transmembrane region" description="Helical" evidence="5">
    <location>
        <begin position="52"/>
        <end position="71"/>
    </location>
</feature>
<evidence type="ECO:0000313" key="7">
    <source>
        <dbReference type="Proteomes" id="UP000276776"/>
    </source>
</evidence>
<dbReference type="OrthoDB" id="5846871at2759"/>
<keyword evidence="7" id="KW-1185">Reference proteome</keyword>
<keyword evidence="3 5" id="KW-1133">Transmembrane helix</keyword>